<name>A0AAV4HLW1_9GAST</name>
<sequence>MKRKLGYAEYIMRGSSGPLLQYITRGNNRKEERQGRPRGNWMGDVKEWPGSTSYGDAKRKAGNREEWRDMAANLRIEDGT</sequence>
<dbReference type="AlphaFoldDB" id="A0AAV4HLW1"/>
<proteinExistence type="predicted"/>
<evidence type="ECO:0000256" key="1">
    <source>
        <dbReference type="SAM" id="MobiDB-lite"/>
    </source>
</evidence>
<dbReference type="Proteomes" id="UP000762676">
    <property type="component" value="Unassembled WGS sequence"/>
</dbReference>
<keyword evidence="3" id="KW-1185">Reference proteome</keyword>
<comment type="caution">
    <text evidence="2">The sequence shown here is derived from an EMBL/GenBank/DDBJ whole genome shotgun (WGS) entry which is preliminary data.</text>
</comment>
<gene>
    <name evidence="2" type="ORF">ElyMa_002749500</name>
</gene>
<accession>A0AAV4HLW1</accession>
<reference evidence="2 3" key="1">
    <citation type="journal article" date="2021" name="Elife">
        <title>Chloroplast acquisition without the gene transfer in kleptoplastic sea slugs, Plakobranchus ocellatus.</title>
        <authorList>
            <person name="Maeda T."/>
            <person name="Takahashi S."/>
            <person name="Yoshida T."/>
            <person name="Shimamura S."/>
            <person name="Takaki Y."/>
            <person name="Nagai Y."/>
            <person name="Toyoda A."/>
            <person name="Suzuki Y."/>
            <person name="Arimoto A."/>
            <person name="Ishii H."/>
            <person name="Satoh N."/>
            <person name="Nishiyama T."/>
            <person name="Hasebe M."/>
            <person name="Maruyama T."/>
            <person name="Minagawa J."/>
            <person name="Obokata J."/>
            <person name="Shigenobu S."/>
        </authorList>
    </citation>
    <scope>NUCLEOTIDE SEQUENCE [LARGE SCALE GENOMIC DNA]</scope>
</reference>
<evidence type="ECO:0000313" key="3">
    <source>
        <dbReference type="Proteomes" id="UP000762676"/>
    </source>
</evidence>
<organism evidence="2 3">
    <name type="scientific">Elysia marginata</name>
    <dbReference type="NCBI Taxonomy" id="1093978"/>
    <lineage>
        <taxon>Eukaryota</taxon>
        <taxon>Metazoa</taxon>
        <taxon>Spiralia</taxon>
        <taxon>Lophotrochozoa</taxon>
        <taxon>Mollusca</taxon>
        <taxon>Gastropoda</taxon>
        <taxon>Heterobranchia</taxon>
        <taxon>Euthyneura</taxon>
        <taxon>Panpulmonata</taxon>
        <taxon>Sacoglossa</taxon>
        <taxon>Placobranchoidea</taxon>
        <taxon>Plakobranchidae</taxon>
        <taxon>Elysia</taxon>
    </lineage>
</organism>
<feature type="region of interest" description="Disordered" evidence="1">
    <location>
        <begin position="27"/>
        <end position="62"/>
    </location>
</feature>
<dbReference type="EMBL" id="BMAT01005639">
    <property type="protein sequence ID" value="GFR97605.1"/>
    <property type="molecule type" value="Genomic_DNA"/>
</dbReference>
<protein>
    <submittedName>
        <fullName evidence="2">UDP-glucuronosyltransferase 2A1-like</fullName>
    </submittedName>
</protein>
<evidence type="ECO:0000313" key="2">
    <source>
        <dbReference type="EMBL" id="GFR97605.1"/>
    </source>
</evidence>